<comment type="caution">
    <text evidence="1">The sequence shown here is derived from an EMBL/GenBank/DDBJ whole genome shotgun (WGS) entry which is preliminary data.</text>
</comment>
<sequence>MKSLFVLNTVSAVAGFVIPEQNLLGSVVEDGFEPPWAIPGPETQGNFASMVSYADELSNNLELTSSWSLHRSYLAEEASACDLGAHIESRGHWNDHHYSNNKTVYQIITSNKDTSLFAKSVSQFDDIVKILDSPDKHHTVLVPGNRAMEAAMIFHPGKEFTRQIVEYHILQKPKTAKQIFHSRTIPTLLEQNELGDHDQRISTQFTALGMTINYMARIYKSNLVGLAEHLDYMNHSNLIDHILLPPFQSSDTLSLVPSVFSTLDFGLAKTGLYKMINDTSSHTGGTFFAPTNIAFRKLGAKVNAFLFTQWGEKYLRALLEYHIVFGRTLYSDAYHKVEKKGSGGKTIHIDLPTLLKDHSLSVDISGFDRFEKMRVNGFISVASPDIITKDGVVHIVNDVLIPPKHPHHHSLPFTPGDGLAEISEITVEDIIERLDPWVRKQ</sequence>
<proteinExistence type="predicted"/>
<name>A0ACB8UNF2_9EURO</name>
<dbReference type="EMBL" id="JALBCA010000144">
    <property type="protein sequence ID" value="KAI2382100.1"/>
    <property type="molecule type" value="Genomic_DNA"/>
</dbReference>
<evidence type="ECO:0000313" key="1">
    <source>
        <dbReference type="EMBL" id="KAI2382100.1"/>
    </source>
</evidence>
<protein>
    <submittedName>
        <fullName evidence="1">Uncharacterized protein</fullName>
    </submittedName>
</protein>
<reference evidence="1" key="1">
    <citation type="journal article" date="2022" name="bioRxiv">
        <title>Population genetic analysis of Ophidiomyces ophidiicola, the causative agent of snake fungal disease, indicates recent introductions to the USA.</title>
        <authorList>
            <person name="Ladner J.T."/>
            <person name="Palmer J.M."/>
            <person name="Ettinger C.L."/>
            <person name="Stajich J.E."/>
            <person name="Farrell T.M."/>
            <person name="Glorioso B.M."/>
            <person name="Lawson B."/>
            <person name="Price S.J."/>
            <person name="Stengle A.G."/>
            <person name="Grear D.A."/>
            <person name="Lorch J.M."/>
        </authorList>
    </citation>
    <scope>NUCLEOTIDE SEQUENCE</scope>
    <source>
        <strain evidence="1">NWHC 24266-5</strain>
    </source>
</reference>
<gene>
    <name evidence="1" type="ORF">LOY88_006301</name>
</gene>
<accession>A0ACB8UNF2</accession>
<organism evidence="1">
    <name type="scientific">Ophidiomyces ophidiicola</name>
    <dbReference type="NCBI Taxonomy" id="1387563"/>
    <lineage>
        <taxon>Eukaryota</taxon>
        <taxon>Fungi</taxon>
        <taxon>Dikarya</taxon>
        <taxon>Ascomycota</taxon>
        <taxon>Pezizomycotina</taxon>
        <taxon>Eurotiomycetes</taxon>
        <taxon>Eurotiomycetidae</taxon>
        <taxon>Onygenales</taxon>
        <taxon>Onygenaceae</taxon>
        <taxon>Ophidiomyces</taxon>
    </lineage>
</organism>